<keyword evidence="4" id="KW-1015">Disulfide bond</keyword>
<dbReference type="InterPro" id="IPR039794">
    <property type="entry name" value="Gtb1-like"/>
</dbReference>
<dbReference type="OrthoDB" id="28322at2759"/>
<dbReference type="Gene3D" id="2.70.130.10">
    <property type="entry name" value="Mannose-6-phosphate receptor binding domain"/>
    <property type="match status" value="1"/>
</dbReference>
<dbReference type="GO" id="GO:0017177">
    <property type="term" value="C:glucosidase II complex"/>
    <property type="evidence" value="ECO:0007669"/>
    <property type="project" value="TreeGrafter"/>
</dbReference>
<dbReference type="SUPFAM" id="SSF50911">
    <property type="entry name" value="Mannose 6-phosphate receptor domain"/>
    <property type="match status" value="1"/>
</dbReference>
<dbReference type="Proteomes" id="UP000192257">
    <property type="component" value="Unassembled WGS sequence"/>
</dbReference>
<evidence type="ECO:0000313" key="8">
    <source>
        <dbReference type="EMBL" id="ORC87584.1"/>
    </source>
</evidence>
<accession>A0A1X0NSB3</accession>
<dbReference type="PANTHER" id="PTHR12630:SF1">
    <property type="entry name" value="GLUCOSIDASE 2 SUBUNIT BETA"/>
    <property type="match status" value="1"/>
</dbReference>
<evidence type="ECO:0000256" key="3">
    <source>
        <dbReference type="ARBA" id="ARBA00022824"/>
    </source>
</evidence>
<reference evidence="8 9" key="1">
    <citation type="submission" date="2017-03" db="EMBL/GenBank/DDBJ databases">
        <title>An alternative strategy for trypanosome survival in the mammalian bloodstream revealed through genome and transcriptome analysis of the ubiquitous bovine parasite Trypanosoma (Megatrypanum) theileri.</title>
        <authorList>
            <person name="Kelly S."/>
            <person name="Ivens A."/>
            <person name="Mott A."/>
            <person name="O'Neill E."/>
            <person name="Emms D."/>
            <person name="Macleod O."/>
            <person name="Voorheis P."/>
            <person name="Matthews J."/>
            <person name="Matthews K."/>
            <person name="Carrington M."/>
        </authorList>
    </citation>
    <scope>NUCLEOTIDE SEQUENCE [LARGE SCALE GENOMIC DNA]</scope>
    <source>
        <strain evidence="8">Edinburgh</strain>
    </source>
</reference>
<feature type="coiled-coil region" evidence="5">
    <location>
        <begin position="335"/>
        <end position="362"/>
    </location>
</feature>
<dbReference type="EMBL" id="NBCO01000021">
    <property type="protein sequence ID" value="ORC87584.1"/>
    <property type="molecule type" value="Genomic_DNA"/>
</dbReference>
<evidence type="ECO:0000259" key="7">
    <source>
        <dbReference type="PROSITE" id="PS51914"/>
    </source>
</evidence>
<keyword evidence="9" id="KW-1185">Reference proteome</keyword>
<dbReference type="InterPro" id="IPR036607">
    <property type="entry name" value="PRKCSH"/>
</dbReference>
<feature type="coiled-coil region" evidence="5">
    <location>
        <begin position="203"/>
        <end position="237"/>
    </location>
</feature>
<evidence type="ECO:0000256" key="1">
    <source>
        <dbReference type="ARBA" id="ARBA00022387"/>
    </source>
</evidence>
<feature type="domain" description="MRH" evidence="7">
    <location>
        <begin position="378"/>
        <end position="484"/>
    </location>
</feature>
<comment type="caution">
    <text evidence="8">The sequence shown here is derived from an EMBL/GenBank/DDBJ whole genome shotgun (WGS) entry which is preliminary data.</text>
</comment>
<organism evidence="8 9">
    <name type="scientific">Trypanosoma theileri</name>
    <dbReference type="NCBI Taxonomy" id="67003"/>
    <lineage>
        <taxon>Eukaryota</taxon>
        <taxon>Discoba</taxon>
        <taxon>Euglenozoa</taxon>
        <taxon>Kinetoplastea</taxon>
        <taxon>Metakinetoplastina</taxon>
        <taxon>Trypanosomatida</taxon>
        <taxon>Trypanosomatidae</taxon>
        <taxon>Trypanosoma</taxon>
    </lineage>
</organism>
<dbReference type="PROSITE" id="PS51914">
    <property type="entry name" value="MRH"/>
    <property type="match status" value="1"/>
</dbReference>
<sequence>MLLLLLFFILLFAGDSEALAPTYGVPDVYLEKFASIKPKDTFKCLNANVSIFGYQVNDDYCDCPDGSDEPGTSACTSQENIIKFPSDWKFRCKNEGFRLQEVPHNRVNDGICDCCDGSDEYSGVKDCPNVCAEVQENEEKRLMEAEKIRTAGILEKMKMIEKAKIFREKSKVEFENGLPEIEKLNKSVEEISVKLLPLEEKEKEEKKRLLEAYNVAFEKWKKEKEEEKEKEKELKGNKTSYSSFSCIKWHSTKNCDTEEPMDEDRECDDDIHPQMEGYCECLDEEANTTVRFERSCDDHEFDCNSVCKNETKDEEGSSVEHFDMDDGSSFELPEARELRSELEKSRDMLNKLNLTVESLRELLSRNITTGDLIKTLEDECFTIDFMSYTYEMCPFKDVHQYDKGSKSGPNMGRWGRFGENTYSLWLSTSDYTHMIFDNGDRCWNGVHRTTDVHVVCGPENKLMQVEEPSMCKYSMVFQSPAVCE</sequence>
<protein>
    <recommendedName>
        <fullName evidence="1">Glucosidase 2 subunit beta</fullName>
    </recommendedName>
</protein>
<dbReference type="InterPro" id="IPR044865">
    <property type="entry name" value="MRH_dom"/>
</dbReference>
<dbReference type="GO" id="GO:0006491">
    <property type="term" value="P:N-glycan processing"/>
    <property type="evidence" value="ECO:0007669"/>
    <property type="project" value="TreeGrafter"/>
</dbReference>
<keyword evidence="8" id="KW-0808">Transferase</keyword>
<dbReference type="InterPro" id="IPR009011">
    <property type="entry name" value="Man6P_isomerase_rcpt-bd_dom_sf"/>
</dbReference>
<dbReference type="Pfam" id="PF13015">
    <property type="entry name" value="PRKCSH_1"/>
    <property type="match status" value="1"/>
</dbReference>
<dbReference type="VEuPathDB" id="TriTrypDB:TM35_000211900"/>
<proteinExistence type="predicted"/>
<feature type="chain" id="PRO_5010858318" description="Glucosidase 2 subunit beta" evidence="6">
    <location>
        <begin position="19"/>
        <end position="484"/>
    </location>
</feature>
<evidence type="ECO:0000256" key="2">
    <source>
        <dbReference type="ARBA" id="ARBA00022729"/>
    </source>
</evidence>
<feature type="signal peptide" evidence="6">
    <location>
        <begin position="1"/>
        <end position="18"/>
    </location>
</feature>
<evidence type="ECO:0000256" key="4">
    <source>
        <dbReference type="ARBA" id="ARBA00023157"/>
    </source>
</evidence>
<dbReference type="STRING" id="67003.A0A1X0NSB3"/>
<dbReference type="PANTHER" id="PTHR12630">
    <property type="entry name" value="N-LINKED OLIGOSACCHARIDE PROCESSING"/>
    <property type="match status" value="1"/>
</dbReference>
<name>A0A1X0NSB3_9TRYP</name>
<keyword evidence="3" id="KW-0256">Endoplasmic reticulum</keyword>
<dbReference type="AlphaFoldDB" id="A0A1X0NSB3"/>
<dbReference type="GO" id="GO:0016301">
    <property type="term" value="F:kinase activity"/>
    <property type="evidence" value="ECO:0007669"/>
    <property type="project" value="UniProtKB-KW"/>
</dbReference>
<evidence type="ECO:0000256" key="6">
    <source>
        <dbReference type="SAM" id="SignalP"/>
    </source>
</evidence>
<keyword evidence="8" id="KW-0418">Kinase</keyword>
<dbReference type="Pfam" id="PF12999">
    <property type="entry name" value="PRKCSH-like"/>
    <property type="match status" value="1"/>
</dbReference>
<keyword evidence="5" id="KW-0175">Coiled coil</keyword>
<dbReference type="RefSeq" id="XP_028881650.1">
    <property type="nucleotide sequence ID" value="XM_029027040.1"/>
</dbReference>
<keyword evidence="2 6" id="KW-0732">Signal</keyword>
<evidence type="ECO:0000256" key="5">
    <source>
        <dbReference type="SAM" id="Coils"/>
    </source>
</evidence>
<dbReference type="InterPro" id="IPR028146">
    <property type="entry name" value="PRKCSH_N"/>
</dbReference>
<gene>
    <name evidence="8" type="ORF">TM35_000211900</name>
</gene>
<dbReference type="GeneID" id="39986820"/>
<evidence type="ECO:0000313" key="9">
    <source>
        <dbReference type="Proteomes" id="UP000192257"/>
    </source>
</evidence>